<name>A0ABM7WIJ3_9ACTN</name>
<proteinExistence type="predicted"/>
<sequence length="97" mass="9945">MLGNAISVEFGNAISVEGAPWKVRPGRYAAGSSRPRRFAAEIAPGPGIATGNAAAIRETRPEAPDLEESGASGGGTAKCRCYDAKLAAFSPAMRPNV</sequence>
<evidence type="ECO:0000313" key="2">
    <source>
        <dbReference type="Proteomes" id="UP001320544"/>
    </source>
</evidence>
<organism evidence="1 2">
    <name type="scientific">Raoultibacter timonensis</name>
    <dbReference type="NCBI Taxonomy" id="1907662"/>
    <lineage>
        <taxon>Bacteria</taxon>
        <taxon>Bacillati</taxon>
        <taxon>Actinomycetota</taxon>
        <taxon>Coriobacteriia</taxon>
        <taxon>Eggerthellales</taxon>
        <taxon>Eggerthellaceae</taxon>
        <taxon>Raoultibacter</taxon>
    </lineage>
</organism>
<dbReference type="Proteomes" id="UP001320544">
    <property type="component" value="Chromosome"/>
</dbReference>
<accession>A0ABM7WIJ3</accession>
<reference evidence="1 2" key="1">
    <citation type="submission" date="2022-01" db="EMBL/GenBank/DDBJ databases">
        <title>Novel bile acid biosynthetic pathways are enriched in the microbiome of centenarians.</title>
        <authorList>
            <person name="Sato Y."/>
            <person name="Atarashi K."/>
            <person name="Plichta R.D."/>
            <person name="Arai Y."/>
            <person name="Sasajima S."/>
            <person name="Kearney M.S."/>
            <person name="Suda W."/>
            <person name="Takeshita K."/>
            <person name="Sasaki T."/>
            <person name="Okamoto S."/>
            <person name="Skelly N.A."/>
            <person name="Okamura Y."/>
            <person name="Vlamakis H."/>
            <person name="Li Y."/>
            <person name="Tanoue T."/>
            <person name="Takei H."/>
            <person name="Nittono H."/>
            <person name="Narushima S."/>
            <person name="Irie J."/>
            <person name="Itoh H."/>
            <person name="Moriya K."/>
            <person name="Sugiura Y."/>
            <person name="Suematsu M."/>
            <person name="Moritoki N."/>
            <person name="Shibata S."/>
            <person name="Littman R.D."/>
            <person name="Fischbach A.M."/>
            <person name="Uwamino Y."/>
            <person name="Inoue T."/>
            <person name="Honda A."/>
            <person name="Hattori M."/>
            <person name="Murai T."/>
            <person name="Xavier J.R."/>
            <person name="Hirose N."/>
            <person name="Honda K."/>
        </authorList>
    </citation>
    <scope>NUCLEOTIDE SEQUENCE [LARGE SCALE GENOMIC DNA]</scope>
    <source>
        <strain evidence="1 2">CE91-St30</strain>
    </source>
</reference>
<gene>
    <name evidence="1" type="ORF">CE91St30_14320</name>
</gene>
<evidence type="ECO:0000313" key="1">
    <source>
        <dbReference type="EMBL" id="BDE96099.1"/>
    </source>
</evidence>
<keyword evidence="2" id="KW-1185">Reference proteome</keyword>
<protein>
    <submittedName>
        <fullName evidence="1">Uncharacterized protein</fullName>
    </submittedName>
</protein>
<dbReference type="EMBL" id="AP025564">
    <property type="protein sequence ID" value="BDE96099.1"/>
    <property type="molecule type" value="Genomic_DNA"/>
</dbReference>